<dbReference type="AlphaFoldDB" id="T1H3W9"/>
<dbReference type="EMBL" id="CAQQ02084420">
    <property type="status" value="NOT_ANNOTATED_CDS"/>
    <property type="molecule type" value="Genomic_DNA"/>
</dbReference>
<sequence>MIQFIDNEPVISTPIHKDYLPDVTGPDNNDSDYDPEEEEEEAADVEEEYDDYQDNLHHID</sequence>
<dbReference type="STRING" id="36166.T1H3W9"/>
<dbReference type="HOGENOM" id="CLU_2944336_0_0_1"/>
<name>T1H3W9_MEGSC</name>
<feature type="compositionally biased region" description="Acidic residues" evidence="1">
    <location>
        <begin position="29"/>
        <end position="53"/>
    </location>
</feature>
<accession>T1H3W9</accession>
<feature type="region of interest" description="Disordered" evidence="1">
    <location>
        <begin position="1"/>
        <end position="60"/>
    </location>
</feature>
<evidence type="ECO:0000313" key="3">
    <source>
        <dbReference type="Proteomes" id="UP000015102"/>
    </source>
</evidence>
<dbReference type="EMBL" id="CAQQ02084419">
    <property type="status" value="NOT_ANNOTATED_CDS"/>
    <property type="molecule type" value="Genomic_DNA"/>
</dbReference>
<evidence type="ECO:0000256" key="1">
    <source>
        <dbReference type="SAM" id="MobiDB-lite"/>
    </source>
</evidence>
<proteinExistence type="predicted"/>
<dbReference type="EnsemblMetazoa" id="MESCA010966-RA">
    <property type="protein sequence ID" value="MESCA010966-PA"/>
    <property type="gene ID" value="MESCA010966"/>
</dbReference>
<dbReference type="Proteomes" id="UP000015102">
    <property type="component" value="Unassembled WGS sequence"/>
</dbReference>
<dbReference type="EMBL" id="CAQQ02084418">
    <property type="status" value="NOT_ANNOTATED_CDS"/>
    <property type="molecule type" value="Genomic_DNA"/>
</dbReference>
<organism evidence="2 3">
    <name type="scientific">Megaselia scalaris</name>
    <name type="common">Humpbacked fly</name>
    <name type="synonym">Phora scalaris</name>
    <dbReference type="NCBI Taxonomy" id="36166"/>
    <lineage>
        <taxon>Eukaryota</taxon>
        <taxon>Metazoa</taxon>
        <taxon>Ecdysozoa</taxon>
        <taxon>Arthropoda</taxon>
        <taxon>Hexapoda</taxon>
        <taxon>Insecta</taxon>
        <taxon>Pterygota</taxon>
        <taxon>Neoptera</taxon>
        <taxon>Endopterygota</taxon>
        <taxon>Diptera</taxon>
        <taxon>Brachycera</taxon>
        <taxon>Muscomorpha</taxon>
        <taxon>Platypezoidea</taxon>
        <taxon>Phoridae</taxon>
        <taxon>Megaseliini</taxon>
        <taxon>Megaselia</taxon>
    </lineage>
</organism>
<evidence type="ECO:0000313" key="2">
    <source>
        <dbReference type="EnsemblMetazoa" id="MESCA010966-PA"/>
    </source>
</evidence>
<dbReference type="EMBL" id="CAQQ02084417">
    <property type="status" value="NOT_ANNOTATED_CDS"/>
    <property type="molecule type" value="Genomic_DNA"/>
</dbReference>
<keyword evidence="3" id="KW-1185">Reference proteome</keyword>
<reference evidence="2" key="2">
    <citation type="submission" date="2015-06" db="UniProtKB">
        <authorList>
            <consortium name="EnsemblMetazoa"/>
        </authorList>
    </citation>
    <scope>IDENTIFICATION</scope>
</reference>
<protein>
    <submittedName>
        <fullName evidence="2">Uncharacterized protein</fullName>
    </submittedName>
</protein>
<reference evidence="3" key="1">
    <citation type="submission" date="2013-02" db="EMBL/GenBank/DDBJ databases">
        <authorList>
            <person name="Hughes D."/>
        </authorList>
    </citation>
    <scope>NUCLEOTIDE SEQUENCE</scope>
    <source>
        <strain>Durham</strain>
        <strain evidence="3">NC isolate 2 -- Noor lab</strain>
    </source>
</reference>